<keyword evidence="4" id="KW-0442">Lipid degradation</keyword>
<evidence type="ECO:0000256" key="6">
    <source>
        <dbReference type="ARBA" id="ARBA00023027"/>
    </source>
</evidence>
<dbReference type="InterPro" id="IPR006108">
    <property type="entry name" value="3HC_DH_C"/>
</dbReference>
<comment type="caution">
    <text evidence="13">The sequence shown here is derived from an EMBL/GenBank/DDBJ whole genome shotgun (WGS) entry which is preliminary data.</text>
</comment>
<reference evidence="13" key="2">
    <citation type="submission" date="2023-12" db="EMBL/GenBank/DDBJ databases">
        <authorList>
            <person name="Sun Q."/>
            <person name="Inoue M."/>
        </authorList>
    </citation>
    <scope>NUCLEOTIDE SEQUENCE</scope>
    <source>
        <strain evidence="13">JCM 17590</strain>
    </source>
</reference>
<protein>
    <submittedName>
        <fullName evidence="13">3-hydroxyacyl-CoA dehydrogenase NAD-binding domain-containing protein</fullName>
    </submittedName>
</protein>
<keyword evidence="7" id="KW-0443">Lipid metabolism</keyword>
<dbReference type="SUPFAM" id="SSF52096">
    <property type="entry name" value="ClpP/crotonase"/>
    <property type="match status" value="1"/>
</dbReference>
<dbReference type="Gene3D" id="3.40.50.720">
    <property type="entry name" value="NAD(P)-binding Rossmann-like Domain"/>
    <property type="match status" value="1"/>
</dbReference>
<dbReference type="InterPro" id="IPR036291">
    <property type="entry name" value="NAD(P)-bd_dom_sf"/>
</dbReference>
<keyword evidence="9" id="KW-0511">Multifunctional enzyme</keyword>
<comment type="pathway">
    <text evidence="1">Lipid metabolism; fatty acid beta-oxidation.</text>
</comment>
<dbReference type="Pfam" id="PF00725">
    <property type="entry name" value="3HCDH"/>
    <property type="match status" value="1"/>
</dbReference>
<dbReference type="InterPro" id="IPR008927">
    <property type="entry name" value="6-PGluconate_DH-like_C_sf"/>
</dbReference>
<dbReference type="PANTHER" id="PTHR43612">
    <property type="entry name" value="TRIFUNCTIONAL ENZYME SUBUNIT ALPHA"/>
    <property type="match status" value="1"/>
</dbReference>
<dbReference type="Pfam" id="PF00378">
    <property type="entry name" value="ECH_1"/>
    <property type="match status" value="1"/>
</dbReference>
<proteinExistence type="inferred from homology"/>
<dbReference type="Proteomes" id="UP001415169">
    <property type="component" value="Unassembled WGS sequence"/>
</dbReference>
<evidence type="ECO:0000259" key="12">
    <source>
        <dbReference type="Pfam" id="PF02737"/>
    </source>
</evidence>
<evidence type="ECO:0000313" key="14">
    <source>
        <dbReference type="Proteomes" id="UP001415169"/>
    </source>
</evidence>
<dbReference type="PANTHER" id="PTHR43612:SF3">
    <property type="entry name" value="TRIFUNCTIONAL ENZYME SUBUNIT ALPHA, MITOCHONDRIAL"/>
    <property type="match status" value="1"/>
</dbReference>
<evidence type="ECO:0000259" key="11">
    <source>
        <dbReference type="Pfam" id="PF00725"/>
    </source>
</evidence>
<keyword evidence="14" id="KW-1185">Reference proteome</keyword>
<evidence type="ECO:0000256" key="4">
    <source>
        <dbReference type="ARBA" id="ARBA00022963"/>
    </source>
</evidence>
<dbReference type="SUPFAM" id="SSF51735">
    <property type="entry name" value="NAD(P)-binding Rossmann-fold domains"/>
    <property type="match status" value="1"/>
</dbReference>
<gene>
    <name evidence="13" type="ORF">GCM10022286_04760</name>
</gene>
<dbReference type="Gene3D" id="3.90.226.10">
    <property type="entry name" value="2-enoyl-CoA Hydratase, Chain A, domain 1"/>
    <property type="match status" value="1"/>
</dbReference>
<sequence length="725" mass="77859">MTDYSTLDFTPLLEFSADEVVTHSYVKDIPLPSGKKIALITLDNGRDHTRPSSLGPATLVEFGHVLDELTKRAAAGEIDAVGVTGKQFILAAGADLTKVNDIPNRDAAKLLAQLGHATYLKLGKLGVPSFAFVNGLALGGGVEIALNSTYRTVDSSAAAIALPEVFLGIIPGWGGATLLPNLIGIENALKVVIENPLKMNRMLSAPEAHKLGIFDAIFDHVNYLEESLKWADGVLTGKVKVERPNQPGRMERTVKWPVAIKIARDSLESRIGTVPKSPYVALDLLAKAKDGDIEAGFAREDDALADLITGDQFAASIYAFNLVQHRAKKPAGAPDKSLAKKVGKVGVIGAGLMASQFALLFLRRLEVPVVITDLDQERVDKGLAYIHDELQKLADKGRLNQDKHNKLKALITGTTDRSQYADCDWVIEAVFEELSVKQDVFADFEKIVSPETVFATNTSSLSVDAIGAKLEHPERLVGFHFFNPVAVMPLIEVVNAPKTDETTLATAMAVAKNLKKNAIITTDSTGFVVNRVLAKVLGESMRAVDDGTPFEVVDQALAPLGLPMPPSVLLDLVGLKVGAHVLDTHHAAWPDRFYRSDNLHRVADAGTLLEKDGKGKVKGISKEAERIVKSNLNPGGKPHTKEQVLQAVQDGFADEVHRMLEEGVVAAAEDIDLALILGAGYPFQMGGVTPYLDRVGASERVFGATFHNPPILGAASRSKEGQLVG</sequence>
<evidence type="ECO:0000256" key="2">
    <source>
        <dbReference type="ARBA" id="ARBA00007005"/>
    </source>
</evidence>
<evidence type="ECO:0000256" key="7">
    <source>
        <dbReference type="ARBA" id="ARBA00023098"/>
    </source>
</evidence>
<dbReference type="Pfam" id="PF02737">
    <property type="entry name" value="3HCDH_N"/>
    <property type="match status" value="1"/>
</dbReference>
<evidence type="ECO:0000256" key="8">
    <source>
        <dbReference type="ARBA" id="ARBA00023239"/>
    </source>
</evidence>
<keyword evidence="5" id="KW-0560">Oxidoreductase</keyword>
<comment type="similarity">
    <text evidence="2">In the central section; belongs to the 3-hydroxyacyl-CoA dehydrogenase family.</text>
</comment>
<feature type="domain" description="3-hydroxyacyl-CoA dehydrogenase C-terminal" evidence="11">
    <location>
        <begin position="526"/>
        <end position="617"/>
    </location>
</feature>
<evidence type="ECO:0000256" key="5">
    <source>
        <dbReference type="ARBA" id="ARBA00023002"/>
    </source>
</evidence>
<feature type="domain" description="3-hydroxyacyl-CoA dehydrogenase NAD binding" evidence="12">
    <location>
        <begin position="344"/>
        <end position="523"/>
    </location>
</feature>
<name>A0ABP7ZF13_9MICO</name>
<keyword evidence="8" id="KW-0456">Lyase</keyword>
<evidence type="ECO:0000256" key="9">
    <source>
        <dbReference type="ARBA" id="ARBA00023268"/>
    </source>
</evidence>
<dbReference type="EMBL" id="BAABBV010000001">
    <property type="protein sequence ID" value="GAA4155598.1"/>
    <property type="molecule type" value="Genomic_DNA"/>
</dbReference>
<evidence type="ECO:0000313" key="13">
    <source>
        <dbReference type="EMBL" id="GAA4155598.1"/>
    </source>
</evidence>
<dbReference type="Gene3D" id="1.10.1040.50">
    <property type="match status" value="1"/>
</dbReference>
<dbReference type="InterPro" id="IPR006176">
    <property type="entry name" value="3-OHacyl-CoA_DH_NAD-bd"/>
</dbReference>
<dbReference type="RefSeq" id="WP_344790136.1">
    <property type="nucleotide sequence ID" value="NZ_BAABBV010000001.1"/>
</dbReference>
<comment type="catalytic activity">
    <reaction evidence="10">
        <text>a (3S)-3-hydroxyacyl-CoA + NAD(+) = a 3-oxoacyl-CoA + NADH + H(+)</text>
        <dbReference type="Rhea" id="RHEA:22432"/>
        <dbReference type="ChEBI" id="CHEBI:15378"/>
        <dbReference type="ChEBI" id="CHEBI:57318"/>
        <dbReference type="ChEBI" id="CHEBI:57540"/>
        <dbReference type="ChEBI" id="CHEBI:57945"/>
        <dbReference type="ChEBI" id="CHEBI:90726"/>
        <dbReference type="EC" id="1.1.1.35"/>
    </reaction>
</comment>
<dbReference type="InterPro" id="IPR029045">
    <property type="entry name" value="ClpP/crotonase-like_dom_sf"/>
</dbReference>
<organism evidence="13 14">
    <name type="scientific">Gryllotalpicola daejeonensis</name>
    <dbReference type="NCBI Taxonomy" id="993087"/>
    <lineage>
        <taxon>Bacteria</taxon>
        <taxon>Bacillati</taxon>
        <taxon>Actinomycetota</taxon>
        <taxon>Actinomycetes</taxon>
        <taxon>Micrococcales</taxon>
        <taxon>Microbacteriaceae</taxon>
        <taxon>Gryllotalpicola</taxon>
    </lineage>
</organism>
<accession>A0ABP7ZF13</accession>
<dbReference type="CDD" id="cd06558">
    <property type="entry name" value="crotonase-like"/>
    <property type="match status" value="1"/>
</dbReference>
<dbReference type="InterPro" id="IPR001753">
    <property type="entry name" value="Enoyl-CoA_hydra/iso"/>
</dbReference>
<reference evidence="13" key="1">
    <citation type="journal article" date="2014" name="Int. J. Syst. Evol. Microbiol.">
        <title>Complete genome of a new Firmicutes species belonging to the dominant human colonic microbiota ('Ruminococcus bicirculans') reveals two chromosomes and a selective capacity to utilize plant glucans.</title>
        <authorList>
            <consortium name="NISC Comparative Sequencing Program"/>
            <person name="Wegmann U."/>
            <person name="Louis P."/>
            <person name="Goesmann A."/>
            <person name="Henrissat B."/>
            <person name="Duncan S.H."/>
            <person name="Flint H.J."/>
        </authorList>
    </citation>
    <scope>NUCLEOTIDE SEQUENCE</scope>
    <source>
        <strain evidence="13">JCM 17590</strain>
    </source>
</reference>
<dbReference type="InterPro" id="IPR050136">
    <property type="entry name" value="FA_oxidation_alpha_subunit"/>
</dbReference>
<evidence type="ECO:0000256" key="1">
    <source>
        <dbReference type="ARBA" id="ARBA00005005"/>
    </source>
</evidence>
<dbReference type="SUPFAM" id="SSF48179">
    <property type="entry name" value="6-phosphogluconate dehydrogenase C-terminal domain-like"/>
    <property type="match status" value="2"/>
</dbReference>
<keyword evidence="3" id="KW-0276">Fatty acid metabolism</keyword>
<evidence type="ECO:0000256" key="3">
    <source>
        <dbReference type="ARBA" id="ARBA00022832"/>
    </source>
</evidence>
<keyword evidence="6" id="KW-0520">NAD</keyword>
<evidence type="ECO:0000256" key="10">
    <source>
        <dbReference type="ARBA" id="ARBA00049556"/>
    </source>
</evidence>